<evidence type="ECO:0000313" key="1">
    <source>
        <dbReference type="EMBL" id="MST73792.1"/>
    </source>
</evidence>
<comment type="caution">
    <text evidence="1">The sequence shown here is derived from an EMBL/GenBank/DDBJ whole genome shotgun (WGS) entry which is preliminary data.</text>
</comment>
<sequence>MKTIDMHCDTLMCELIENGKAGSVTRCPKLSVDVERLVKAGAWAQFFAIFMLREQDYKEAHVPAKDYEDYIDGCVQIFERTLRENPDTLARARNAGEIEQNYKNGRVSAVLTMEDGAAVYGKMENLKRYYDLGVRALSLTWNYENCFGYPNSKDRQIMEQGLKPFGKEAVSYMQELGMLVDVSHLSDGGFWDVIKIVKKPVVATHSNARSVCDHPRNMTDEMIRALGENGGVMGINFCPAFLEEKEDPVSSVERMVAMARHESNAGGMDVVALGTDFDGIEGTLEIRNPLEMELLADGLKKAGFTSSQIDGIFWKNALRVCHESM</sequence>
<dbReference type="Pfam" id="PF01244">
    <property type="entry name" value="Peptidase_M19"/>
    <property type="match status" value="1"/>
</dbReference>
<name>A0A6L5YNV5_9FIRM</name>
<dbReference type="SUPFAM" id="SSF51556">
    <property type="entry name" value="Metallo-dependent hydrolases"/>
    <property type="match status" value="1"/>
</dbReference>
<dbReference type="Gene3D" id="3.20.20.140">
    <property type="entry name" value="Metal-dependent hydrolases"/>
    <property type="match status" value="1"/>
</dbReference>
<evidence type="ECO:0000313" key="2">
    <source>
        <dbReference type="Proteomes" id="UP000474024"/>
    </source>
</evidence>
<dbReference type="PANTHER" id="PTHR10443">
    <property type="entry name" value="MICROSOMAL DIPEPTIDASE"/>
    <property type="match status" value="1"/>
</dbReference>
<dbReference type="Proteomes" id="UP000474024">
    <property type="component" value="Unassembled WGS sequence"/>
</dbReference>
<dbReference type="InterPro" id="IPR008257">
    <property type="entry name" value="Pept_M19"/>
</dbReference>
<organism evidence="1 2">
    <name type="scientific">Roseburia porci</name>
    <dbReference type="NCBI Taxonomy" id="2605790"/>
    <lineage>
        <taxon>Bacteria</taxon>
        <taxon>Bacillati</taxon>
        <taxon>Bacillota</taxon>
        <taxon>Clostridia</taxon>
        <taxon>Lachnospirales</taxon>
        <taxon>Lachnospiraceae</taxon>
        <taxon>Roseburia</taxon>
    </lineage>
</organism>
<dbReference type="InterPro" id="IPR032466">
    <property type="entry name" value="Metal_Hydrolase"/>
</dbReference>
<dbReference type="GO" id="GO:0070573">
    <property type="term" value="F:metallodipeptidase activity"/>
    <property type="evidence" value="ECO:0007669"/>
    <property type="project" value="InterPro"/>
</dbReference>
<reference evidence="1 2" key="1">
    <citation type="submission" date="2019-08" db="EMBL/GenBank/DDBJ databases">
        <title>In-depth cultivation of the pig gut microbiome towards novel bacterial diversity and tailored functional studies.</title>
        <authorList>
            <person name="Wylensek D."/>
            <person name="Hitch T.C.A."/>
            <person name="Clavel T."/>
        </authorList>
    </citation>
    <scope>NUCLEOTIDE SEQUENCE [LARGE SCALE GENOMIC DNA]</scope>
    <source>
        <strain evidence="1 2">MUC/MUC-530-WT-4D</strain>
    </source>
</reference>
<accession>A0A6L5YNV5</accession>
<protein>
    <submittedName>
        <fullName evidence="1">Membrane dipeptidase</fullName>
    </submittedName>
</protein>
<dbReference type="EMBL" id="VUNI01000002">
    <property type="protein sequence ID" value="MST73792.1"/>
    <property type="molecule type" value="Genomic_DNA"/>
</dbReference>
<dbReference type="PANTHER" id="PTHR10443:SF12">
    <property type="entry name" value="DIPEPTIDASE"/>
    <property type="match status" value="1"/>
</dbReference>
<dbReference type="GO" id="GO:0006508">
    <property type="term" value="P:proteolysis"/>
    <property type="evidence" value="ECO:0007669"/>
    <property type="project" value="InterPro"/>
</dbReference>
<dbReference type="PROSITE" id="PS51365">
    <property type="entry name" value="RENAL_DIPEPTIDASE_2"/>
    <property type="match status" value="1"/>
</dbReference>
<dbReference type="CDD" id="cd01301">
    <property type="entry name" value="rDP_like"/>
    <property type="match status" value="1"/>
</dbReference>
<proteinExistence type="predicted"/>
<dbReference type="AlphaFoldDB" id="A0A6L5YNV5"/>
<gene>
    <name evidence="1" type="ORF">FYJ75_01930</name>
</gene>
<dbReference type="RefSeq" id="WP_154428282.1">
    <property type="nucleotide sequence ID" value="NZ_VUNI01000002.1"/>
</dbReference>
<keyword evidence="2" id="KW-1185">Reference proteome</keyword>